<accession>A0A2T6ZDR2</accession>
<keyword evidence="11" id="KW-0175">Coiled coil</keyword>
<evidence type="ECO:0000256" key="11">
    <source>
        <dbReference type="SAM" id="Coils"/>
    </source>
</evidence>
<dbReference type="GO" id="GO:0032266">
    <property type="term" value="F:phosphatidylinositol-3-phosphate binding"/>
    <property type="evidence" value="ECO:0007669"/>
    <property type="project" value="TreeGrafter"/>
</dbReference>
<feature type="domain" description="PX" evidence="13">
    <location>
        <begin position="413"/>
        <end position="528"/>
    </location>
</feature>
<dbReference type="Gene3D" id="3.30.1520.10">
    <property type="entry name" value="Phox-like domain"/>
    <property type="match status" value="1"/>
</dbReference>
<dbReference type="InterPro" id="IPR001683">
    <property type="entry name" value="PX_dom"/>
</dbReference>
<comment type="caution">
    <text evidence="14">The sequence shown here is derived from an EMBL/GenBank/DDBJ whole genome shotgun (WGS) entry which is preliminary data.</text>
</comment>
<comment type="function">
    <text evidence="1">Required for vacuolar protein sorting.</text>
</comment>
<keyword evidence="9" id="KW-0472">Membrane</keyword>
<keyword evidence="8" id="KW-0653">Protein transport</keyword>
<feature type="region of interest" description="Disordered" evidence="12">
    <location>
        <begin position="152"/>
        <end position="209"/>
    </location>
</feature>
<evidence type="ECO:0000259" key="13">
    <source>
        <dbReference type="PROSITE" id="PS50195"/>
    </source>
</evidence>
<keyword evidence="15" id="KW-1185">Reference proteome</keyword>
<dbReference type="GO" id="GO:0005768">
    <property type="term" value="C:endosome"/>
    <property type="evidence" value="ECO:0007669"/>
    <property type="project" value="TreeGrafter"/>
</dbReference>
<dbReference type="InterPro" id="IPR027267">
    <property type="entry name" value="AH/BAR_dom_sf"/>
</dbReference>
<dbReference type="SUPFAM" id="SSF64268">
    <property type="entry name" value="PX domain"/>
    <property type="match status" value="1"/>
</dbReference>
<dbReference type="InterPro" id="IPR036871">
    <property type="entry name" value="PX_dom_sf"/>
</dbReference>
<evidence type="ECO:0000256" key="3">
    <source>
        <dbReference type="ARBA" id="ARBA00004496"/>
    </source>
</evidence>
<reference evidence="14 15" key="1">
    <citation type="submission" date="2017-04" db="EMBL/GenBank/DDBJ databases">
        <title>Draft genome sequence of Tuber borchii Vittad., a whitish edible truffle.</title>
        <authorList>
            <consortium name="DOE Joint Genome Institute"/>
            <person name="Murat C."/>
            <person name="Kuo A."/>
            <person name="Barry K.W."/>
            <person name="Clum A."/>
            <person name="Dockter R.B."/>
            <person name="Fauchery L."/>
            <person name="Iotti M."/>
            <person name="Kohler A."/>
            <person name="Labutti K."/>
            <person name="Lindquist E.A."/>
            <person name="Lipzen A."/>
            <person name="Ohm R.A."/>
            <person name="Wang M."/>
            <person name="Grigoriev I.V."/>
            <person name="Zambonelli A."/>
            <person name="Martin F.M."/>
        </authorList>
    </citation>
    <scope>NUCLEOTIDE SEQUENCE [LARGE SCALE GENOMIC DNA]</scope>
    <source>
        <strain evidence="14 15">Tbo3840</strain>
    </source>
</reference>
<evidence type="ECO:0000256" key="7">
    <source>
        <dbReference type="ARBA" id="ARBA00022490"/>
    </source>
</evidence>
<feature type="compositionally biased region" description="Polar residues" evidence="12">
    <location>
        <begin position="331"/>
        <end position="342"/>
    </location>
</feature>
<dbReference type="Gene3D" id="1.20.1270.60">
    <property type="entry name" value="Arfaptin homology (AH) domain/BAR domain"/>
    <property type="match status" value="1"/>
</dbReference>
<gene>
    <name evidence="14" type="ORF">B9Z19DRAFT_1134843</name>
</gene>
<organism evidence="14 15">
    <name type="scientific">Tuber borchii</name>
    <name type="common">White truffle</name>
    <dbReference type="NCBI Taxonomy" id="42251"/>
    <lineage>
        <taxon>Eukaryota</taxon>
        <taxon>Fungi</taxon>
        <taxon>Dikarya</taxon>
        <taxon>Ascomycota</taxon>
        <taxon>Pezizomycotina</taxon>
        <taxon>Pezizomycetes</taxon>
        <taxon>Pezizales</taxon>
        <taxon>Tuberaceae</taxon>
        <taxon>Tuber</taxon>
    </lineage>
</organism>
<keyword evidence="7" id="KW-0963">Cytoplasm</keyword>
<dbReference type="InterPro" id="IPR045734">
    <property type="entry name" value="Snx8_BAR_dom"/>
</dbReference>
<dbReference type="PANTHER" id="PTHR47554:SF1">
    <property type="entry name" value="SORTING NEXIN MVP1"/>
    <property type="match status" value="1"/>
</dbReference>
<evidence type="ECO:0000256" key="5">
    <source>
        <dbReference type="ARBA" id="ARBA00014268"/>
    </source>
</evidence>
<evidence type="ECO:0000256" key="12">
    <source>
        <dbReference type="SAM" id="MobiDB-lite"/>
    </source>
</evidence>
<dbReference type="GO" id="GO:0005829">
    <property type="term" value="C:cytosol"/>
    <property type="evidence" value="ECO:0007669"/>
    <property type="project" value="GOC"/>
</dbReference>
<evidence type="ECO:0000313" key="14">
    <source>
        <dbReference type="EMBL" id="PUU73637.1"/>
    </source>
</evidence>
<dbReference type="InterPro" id="IPR028662">
    <property type="entry name" value="SNX8/Mvp1"/>
</dbReference>
<dbReference type="GO" id="GO:0042147">
    <property type="term" value="P:retrograde transport, endosome to Golgi"/>
    <property type="evidence" value="ECO:0007669"/>
    <property type="project" value="InterPro"/>
</dbReference>
<keyword evidence="6" id="KW-0813">Transport</keyword>
<dbReference type="AlphaFoldDB" id="A0A2T6ZDR2"/>
<evidence type="ECO:0000256" key="4">
    <source>
        <dbReference type="ARBA" id="ARBA00010883"/>
    </source>
</evidence>
<comment type="similarity">
    <text evidence="4">Belongs to the sorting nexin family.</text>
</comment>
<dbReference type="PROSITE" id="PS50195">
    <property type="entry name" value="PX"/>
    <property type="match status" value="1"/>
</dbReference>
<evidence type="ECO:0000256" key="10">
    <source>
        <dbReference type="ARBA" id="ARBA00072009"/>
    </source>
</evidence>
<protein>
    <recommendedName>
        <fullName evidence="5">Sorting nexin MVP1</fullName>
    </recommendedName>
    <alternativeName>
        <fullName evidence="10">Sorting nexin mvp1</fullName>
    </alternativeName>
</protein>
<dbReference type="FunFam" id="3.30.1520.10:FF:000037">
    <property type="entry name" value="Sorting nexin mvp-1"/>
    <property type="match status" value="1"/>
</dbReference>
<dbReference type="CDD" id="cd07597">
    <property type="entry name" value="BAR_SNX8"/>
    <property type="match status" value="1"/>
</dbReference>
<evidence type="ECO:0000256" key="6">
    <source>
        <dbReference type="ARBA" id="ARBA00022448"/>
    </source>
</evidence>
<evidence type="ECO:0000256" key="9">
    <source>
        <dbReference type="ARBA" id="ARBA00023136"/>
    </source>
</evidence>
<dbReference type="Proteomes" id="UP000244722">
    <property type="component" value="Unassembled WGS sequence"/>
</dbReference>
<evidence type="ECO:0000313" key="15">
    <source>
        <dbReference type="Proteomes" id="UP000244722"/>
    </source>
</evidence>
<dbReference type="Pfam" id="PF19566">
    <property type="entry name" value="Snx8_BAR_dom"/>
    <property type="match status" value="1"/>
</dbReference>
<feature type="coiled-coil region" evidence="11">
    <location>
        <begin position="663"/>
        <end position="711"/>
    </location>
</feature>
<dbReference type="EMBL" id="NESQ01000361">
    <property type="protein sequence ID" value="PUU73637.1"/>
    <property type="molecule type" value="Genomic_DNA"/>
</dbReference>
<dbReference type="STRING" id="42251.A0A2T6ZDR2"/>
<comment type="subcellular location">
    <subcellularLocation>
        <location evidence="3">Cytoplasm</location>
    </subcellularLocation>
    <subcellularLocation>
        <location evidence="2">Membrane</location>
        <topology evidence="2">Peripheral membrane protein</topology>
        <orientation evidence="2">Cytoplasmic side</orientation>
    </subcellularLocation>
</comment>
<evidence type="ECO:0000256" key="8">
    <source>
        <dbReference type="ARBA" id="ARBA00022927"/>
    </source>
</evidence>
<evidence type="ECO:0000256" key="1">
    <source>
        <dbReference type="ARBA" id="ARBA00002474"/>
    </source>
</evidence>
<name>A0A2T6ZDR2_TUBBO</name>
<dbReference type="GO" id="GO:0016020">
    <property type="term" value="C:membrane"/>
    <property type="evidence" value="ECO:0007669"/>
    <property type="project" value="UniProtKB-SubCell"/>
</dbReference>
<dbReference type="CDD" id="cd06866">
    <property type="entry name" value="PX_SNX8_Mvp1p_like"/>
    <property type="match status" value="1"/>
</dbReference>
<dbReference type="PANTHER" id="PTHR47554">
    <property type="entry name" value="SORTING NEXIN MVP1"/>
    <property type="match status" value="1"/>
</dbReference>
<evidence type="ECO:0000256" key="2">
    <source>
        <dbReference type="ARBA" id="ARBA00004287"/>
    </source>
</evidence>
<dbReference type="Pfam" id="PF00787">
    <property type="entry name" value="PX"/>
    <property type="match status" value="1"/>
</dbReference>
<dbReference type="SMART" id="SM00312">
    <property type="entry name" value="PX"/>
    <property type="match status" value="1"/>
</dbReference>
<sequence length="798" mass="88868">MSLFGDSPPGRSRSSLFADEEFESAPGSLFDDSGAGAWNSAGLPTARRGAPTDISKTLLTKENANIPERYNFLYESFLEQFRSPDGNGITLDGIKQVLKEADADGYGIEDKILSILIKGGKQSIGREEFYVLLALVGLEQQGEEVTIDGVDDSRRNLPIPDLAKSRRPHLSKGIETPTTSIASSINQSVAPPPHHSQSAQDLPTSSTPVKVVHRQQSTPISTAPTRPRNAAGIFGAESDPWGSPEMHANHDHANQPDNRVAIMDNSGKNRQPTPPMESNTYEYTPSASTLGMPPRDLSLDRNHSAYSHAPQTIQHIDDGDHEPDDIHSALRQSDASRTSASSWGVYDGSQRPDSFGGSTYNQSAGFGEPNPRMGQRHGSFGGLGGNSLNGSAPTITGADGGGLGRMRIPRGPEEVVTVTVLPEKEGMFMFQHRNYQIASARRQSRVVRRYSDFVWLLDCLHKRFPFRQLPLLPPKRLAVNGHYLSADAAFLERRRRGLSRFANALVRHPVLSQEQLVIMFLTVPTVFTLTLTELSVWRKQANLSVQEEFAGKALPSGLEEHLPQTLENTFDMVRSGLRKSSEIYIQLCNLVERLEKRQEGVAADYMRFSSALRSLTDASEATYAVDTSEIPLLNDGITAVAKHLSQSQSLIEDETKAWDQGVLEDLKRQRDCLVSMRELFERKDRYAIDNIPQLERRIKQNEAKLEALRHRVEPGKPGEEEKVQESISRDKKSIVDQHARGVLIKECIRDELIYFQNSQYHVARLHQDWTQERVKYAELHADNWRALCNEVEGMPLGE</sequence>
<feature type="region of interest" description="Disordered" evidence="12">
    <location>
        <begin position="242"/>
        <end position="302"/>
    </location>
</feature>
<dbReference type="GO" id="GO:0006623">
    <property type="term" value="P:protein targeting to vacuole"/>
    <property type="evidence" value="ECO:0007669"/>
    <property type="project" value="TreeGrafter"/>
</dbReference>
<proteinExistence type="inferred from homology"/>
<dbReference type="OrthoDB" id="10064318at2759"/>
<feature type="region of interest" description="Disordered" evidence="12">
    <location>
        <begin position="331"/>
        <end position="408"/>
    </location>
</feature>
<feature type="compositionally biased region" description="Polar residues" evidence="12">
    <location>
        <begin position="266"/>
        <end position="289"/>
    </location>
</feature>
<dbReference type="InterPro" id="IPR035704">
    <property type="entry name" value="SNX8/Mvp1_PX"/>
</dbReference>
<feature type="compositionally biased region" description="Polar residues" evidence="12">
    <location>
        <begin position="176"/>
        <end position="209"/>
    </location>
</feature>
<dbReference type="FunFam" id="1.20.1270.60:FF:000072">
    <property type="entry name" value="Sorting nexin MVP1"/>
    <property type="match status" value="1"/>
</dbReference>